<comment type="caution">
    <text evidence="8">The sequence shown here is derived from an EMBL/GenBank/DDBJ whole genome shotgun (WGS) entry which is preliminary data.</text>
</comment>
<keyword evidence="9" id="KW-1185">Reference proteome</keyword>
<dbReference type="CDD" id="cd01146">
    <property type="entry name" value="FhuD"/>
    <property type="match status" value="1"/>
</dbReference>
<evidence type="ECO:0000313" key="9">
    <source>
        <dbReference type="Proteomes" id="UP000027192"/>
    </source>
</evidence>
<evidence type="ECO:0000256" key="1">
    <source>
        <dbReference type="ARBA" id="ARBA00004196"/>
    </source>
</evidence>
<reference evidence="8 9" key="1">
    <citation type="submission" date="2014-04" db="EMBL/GenBank/DDBJ databases">
        <title>Draft genome sequence of Photobacterium halotolerans S2753: a solonamide, ngercheumicin and holomycin producer.</title>
        <authorList>
            <person name="Machado H.R."/>
            <person name="Gram L."/>
        </authorList>
    </citation>
    <scope>NUCLEOTIDE SEQUENCE [LARGE SCALE GENOMIC DNA]</scope>
    <source>
        <strain evidence="8 9">S2753</strain>
    </source>
</reference>
<proteinExistence type="inferred from homology"/>
<feature type="domain" description="Fe/B12 periplasmic-binding" evidence="7">
    <location>
        <begin position="40"/>
        <end position="300"/>
    </location>
</feature>
<dbReference type="NCBIfam" id="NF008501">
    <property type="entry name" value="PRK11411.1"/>
    <property type="match status" value="1"/>
</dbReference>
<keyword evidence="4" id="KW-0408">Iron</keyword>
<feature type="chain" id="PRO_5001629745" description="Fe/B12 periplasmic-binding domain-containing protein" evidence="6">
    <location>
        <begin position="22"/>
        <end position="312"/>
    </location>
</feature>
<evidence type="ECO:0000259" key="7">
    <source>
        <dbReference type="PROSITE" id="PS50983"/>
    </source>
</evidence>
<keyword evidence="5 6" id="KW-0732">Signal</keyword>
<evidence type="ECO:0000313" key="8">
    <source>
        <dbReference type="EMBL" id="KDM93176.1"/>
    </source>
</evidence>
<evidence type="ECO:0000256" key="6">
    <source>
        <dbReference type="SAM" id="SignalP"/>
    </source>
</evidence>
<dbReference type="STRING" id="1654360.EA58_03015"/>
<keyword evidence="3" id="KW-0813">Transport</keyword>
<dbReference type="Gene3D" id="3.40.50.1980">
    <property type="entry name" value="Nitrogenase molybdenum iron protein domain"/>
    <property type="match status" value="2"/>
</dbReference>
<dbReference type="EMBL" id="JMIB01000004">
    <property type="protein sequence ID" value="KDM93176.1"/>
    <property type="molecule type" value="Genomic_DNA"/>
</dbReference>
<keyword evidence="4" id="KW-0410">Iron transport</keyword>
<evidence type="ECO:0000256" key="2">
    <source>
        <dbReference type="ARBA" id="ARBA00008814"/>
    </source>
</evidence>
<feature type="signal peptide" evidence="6">
    <location>
        <begin position="1"/>
        <end position="21"/>
    </location>
</feature>
<keyword evidence="4" id="KW-0406">Ion transport</keyword>
<comment type="subcellular location">
    <subcellularLocation>
        <location evidence="1">Cell envelope</location>
    </subcellularLocation>
</comment>
<dbReference type="GO" id="GO:1901678">
    <property type="term" value="P:iron coordination entity transport"/>
    <property type="evidence" value="ECO:0007669"/>
    <property type="project" value="UniProtKB-ARBA"/>
</dbReference>
<dbReference type="GO" id="GO:0030288">
    <property type="term" value="C:outer membrane-bounded periplasmic space"/>
    <property type="evidence" value="ECO:0007669"/>
    <property type="project" value="TreeGrafter"/>
</dbReference>
<dbReference type="Pfam" id="PF01497">
    <property type="entry name" value="Peripla_BP_2"/>
    <property type="match status" value="1"/>
</dbReference>
<gene>
    <name evidence="8" type="ORF">EA58_03015</name>
</gene>
<name>A0A066RVU0_9GAMM</name>
<dbReference type="InterPro" id="IPR002491">
    <property type="entry name" value="ABC_transptr_periplasmic_BD"/>
</dbReference>
<dbReference type="SUPFAM" id="SSF53807">
    <property type="entry name" value="Helical backbone' metal receptor"/>
    <property type="match status" value="1"/>
</dbReference>
<evidence type="ECO:0000256" key="3">
    <source>
        <dbReference type="ARBA" id="ARBA00022448"/>
    </source>
</evidence>
<dbReference type="InterPro" id="IPR051313">
    <property type="entry name" value="Bact_iron-sidero_bind"/>
</dbReference>
<evidence type="ECO:0000256" key="5">
    <source>
        <dbReference type="ARBA" id="ARBA00022729"/>
    </source>
</evidence>
<evidence type="ECO:0000256" key="4">
    <source>
        <dbReference type="ARBA" id="ARBA00022496"/>
    </source>
</evidence>
<dbReference type="PANTHER" id="PTHR30532:SF29">
    <property type="entry name" value="FE(3+) DICITRATE-BINDING PERIPLASMIC PROTEIN"/>
    <property type="match status" value="1"/>
</dbReference>
<accession>A0A066RVU0</accession>
<sequence>MGYLRWIAFSLFLFSSTTTFAATMTDSLGNCITLNTPPQRIVTLEYAFADALAAIGISPVGIADDNDPLNLHPAVVSRITGWVSVGDRANPDLSRIAALKPDVIIADITRHQAIYPALSAIAPTALLPSRGETYAENLAVAEKIGMLVDQPDLMTARLQQHALYMRDIEKQLSPVQGQQALFAVALENGVYAYSGSAYPGGVLKAIGLRVPEQIGQDDRALRQLTLEEMSTINPDILLSGTIEPDNVLLQWQQQPVWPTLQAIKNEQFYQVDGKYWAHCRGILASEAMADALRKTLPQFTRPATEIQTSAIP</sequence>
<organism evidence="8 9">
    <name type="scientific">Photobacterium galatheae</name>
    <dbReference type="NCBI Taxonomy" id="1654360"/>
    <lineage>
        <taxon>Bacteria</taxon>
        <taxon>Pseudomonadati</taxon>
        <taxon>Pseudomonadota</taxon>
        <taxon>Gammaproteobacteria</taxon>
        <taxon>Vibrionales</taxon>
        <taxon>Vibrionaceae</taxon>
        <taxon>Photobacterium</taxon>
    </lineage>
</organism>
<dbReference type="PANTHER" id="PTHR30532">
    <property type="entry name" value="IRON III DICITRATE-BINDING PERIPLASMIC PROTEIN"/>
    <property type="match status" value="1"/>
</dbReference>
<protein>
    <recommendedName>
        <fullName evidence="7">Fe/B12 periplasmic-binding domain-containing protein</fullName>
    </recommendedName>
</protein>
<dbReference type="AlphaFoldDB" id="A0A066RVU0"/>
<dbReference type="PROSITE" id="PS50983">
    <property type="entry name" value="FE_B12_PBP"/>
    <property type="match status" value="1"/>
</dbReference>
<comment type="similarity">
    <text evidence="2">Belongs to the bacterial solute-binding protein 8 family.</text>
</comment>
<dbReference type="Proteomes" id="UP000027192">
    <property type="component" value="Unassembled WGS sequence"/>
</dbReference>